<dbReference type="InterPro" id="IPR016186">
    <property type="entry name" value="C-type_lectin-like/link_sf"/>
</dbReference>
<proteinExistence type="predicted"/>
<reference evidence="2 3" key="1">
    <citation type="journal article" date="2021" name="Elife">
        <title>Chloroplast acquisition without the gene transfer in kleptoplastic sea slugs, Plakobranchus ocellatus.</title>
        <authorList>
            <person name="Maeda T."/>
            <person name="Takahashi S."/>
            <person name="Yoshida T."/>
            <person name="Shimamura S."/>
            <person name="Takaki Y."/>
            <person name="Nagai Y."/>
            <person name="Toyoda A."/>
            <person name="Suzuki Y."/>
            <person name="Arimoto A."/>
            <person name="Ishii H."/>
            <person name="Satoh N."/>
            <person name="Nishiyama T."/>
            <person name="Hasebe M."/>
            <person name="Maruyama T."/>
            <person name="Minagawa J."/>
            <person name="Obokata J."/>
            <person name="Shigenobu S."/>
        </authorList>
    </citation>
    <scope>NUCLEOTIDE SEQUENCE [LARGE SCALE GENOMIC DNA]</scope>
</reference>
<dbReference type="AlphaFoldDB" id="A0AAV4BD33"/>
<dbReference type="SUPFAM" id="SSF56436">
    <property type="entry name" value="C-type lectin-like"/>
    <property type="match status" value="2"/>
</dbReference>
<dbReference type="InterPro" id="IPR050111">
    <property type="entry name" value="C-type_lectin/snaclec_domain"/>
</dbReference>
<dbReference type="Proteomes" id="UP000735302">
    <property type="component" value="Unassembled WGS sequence"/>
</dbReference>
<dbReference type="CDD" id="cd00037">
    <property type="entry name" value="CLECT"/>
    <property type="match status" value="2"/>
</dbReference>
<dbReference type="Pfam" id="PF00059">
    <property type="entry name" value="Lectin_C"/>
    <property type="match status" value="2"/>
</dbReference>
<protein>
    <submittedName>
        <fullName evidence="2">Macrophage mannose receptor 1-like</fullName>
    </submittedName>
</protein>
<feature type="domain" description="C-type lectin" evidence="1">
    <location>
        <begin position="190"/>
        <end position="299"/>
    </location>
</feature>
<sequence length="307" mass="35467">MLHFPKTSLPIAFEASAYEPQRTIKCLFKESVHNFVAPPCDPGWVKTPSDTVCIKEYDNLEKTWYDARRACQSVGGDLVTIRDNAMSNFIEERDSMDSVTGKSFWIGLHNLPADDRWHWLDEDKTPTYTNWFSAAPVWDPSESKERCAYIATFLFLWTRWNVSNCIETMPYICEKPLAFPCPRGWVKTPSGEACVRSFGDPVGWRLPWRKARWVCQKLGGDFVTIRDNSTLNFIRDRIVATKSFPSWVGYHKLIGEDRWHWLDENGAPTTWNWGDWHPDQTTEECAAVSNASGQETPWQTYNIVHSI</sequence>
<evidence type="ECO:0000259" key="1">
    <source>
        <dbReference type="PROSITE" id="PS50041"/>
    </source>
</evidence>
<evidence type="ECO:0000313" key="3">
    <source>
        <dbReference type="Proteomes" id="UP000735302"/>
    </source>
</evidence>
<gene>
    <name evidence="2" type="ORF">PoB_004322400</name>
</gene>
<dbReference type="SMART" id="SM00034">
    <property type="entry name" value="CLECT"/>
    <property type="match status" value="2"/>
</dbReference>
<dbReference type="PANTHER" id="PTHR22803">
    <property type="entry name" value="MANNOSE, PHOSPHOLIPASE, LECTIN RECEPTOR RELATED"/>
    <property type="match status" value="1"/>
</dbReference>
<organism evidence="2 3">
    <name type="scientific">Plakobranchus ocellatus</name>
    <dbReference type="NCBI Taxonomy" id="259542"/>
    <lineage>
        <taxon>Eukaryota</taxon>
        <taxon>Metazoa</taxon>
        <taxon>Spiralia</taxon>
        <taxon>Lophotrochozoa</taxon>
        <taxon>Mollusca</taxon>
        <taxon>Gastropoda</taxon>
        <taxon>Heterobranchia</taxon>
        <taxon>Euthyneura</taxon>
        <taxon>Panpulmonata</taxon>
        <taxon>Sacoglossa</taxon>
        <taxon>Placobranchoidea</taxon>
        <taxon>Plakobranchidae</taxon>
        <taxon>Plakobranchus</taxon>
    </lineage>
</organism>
<keyword evidence="3" id="KW-1185">Reference proteome</keyword>
<dbReference type="InterPro" id="IPR001304">
    <property type="entry name" value="C-type_lectin-like"/>
</dbReference>
<dbReference type="EMBL" id="BLXT01004700">
    <property type="protein sequence ID" value="GFO16719.1"/>
    <property type="molecule type" value="Genomic_DNA"/>
</dbReference>
<keyword evidence="2" id="KW-0675">Receptor</keyword>
<comment type="caution">
    <text evidence="2">The sequence shown here is derived from an EMBL/GenBank/DDBJ whole genome shotgun (WGS) entry which is preliminary data.</text>
</comment>
<dbReference type="PROSITE" id="PS50041">
    <property type="entry name" value="C_TYPE_LECTIN_2"/>
    <property type="match status" value="2"/>
</dbReference>
<accession>A0AAV4BD33</accession>
<evidence type="ECO:0000313" key="2">
    <source>
        <dbReference type="EMBL" id="GFO16719.1"/>
    </source>
</evidence>
<dbReference type="Gene3D" id="3.10.100.10">
    <property type="entry name" value="Mannose-Binding Protein A, subunit A"/>
    <property type="match status" value="2"/>
</dbReference>
<dbReference type="InterPro" id="IPR016187">
    <property type="entry name" value="CTDL_fold"/>
</dbReference>
<feature type="domain" description="C-type lectin" evidence="1">
    <location>
        <begin position="49"/>
        <end position="174"/>
    </location>
</feature>
<name>A0AAV4BD33_9GAST</name>